<keyword evidence="5" id="KW-0227">DNA damage</keyword>
<reference evidence="10" key="1">
    <citation type="journal article" date="2014" name="Int. J. Syst. Evol. Microbiol.">
        <title>Complete genome sequence of Corynebacterium casei LMG S-19264T (=DSM 44701T), isolated from a smear-ripened cheese.</title>
        <authorList>
            <consortium name="US DOE Joint Genome Institute (JGI-PGF)"/>
            <person name="Walter F."/>
            <person name="Albersmeier A."/>
            <person name="Kalinowski J."/>
            <person name="Ruckert C."/>
        </authorList>
    </citation>
    <scope>NUCLEOTIDE SEQUENCE</scope>
    <source>
        <strain evidence="10">CGMCC 4.7430</strain>
    </source>
</reference>
<dbReference type="GO" id="GO:0004518">
    <property type="term" value="F:nuclease activity"/>
    <property type="evidence" value="ECO:0007669"/>
    <property type="project" value="UniProtKB-KW"/>
</dbReference>
<comment type="cofactor">
    <cofactor evidence="1">
        <name>Mn(2+)</name>
        <dbReference type="ChEBI" id="CHEBI:29035"/>
    </cofactor>
</comment>
<evidence type="ECO:0000256" key="2">
    <source>
        <dbReference type="ARBA" id="ARBA00001946"/>
    </source>
</evidence>
<evidence type="ECO:0000256" key="4">
    <source>
        <dbReference type="ARBA" id="ARBA00022723"/>
    </source>
</evidence>
<keyword evidence="4" id="KW-0479">Metal-binding</keyword>
<evidence type="ECO:0000256" key="3">
    <source>
        <dbReference type="ARBA" id="ARBA00022722"/>
    </source>
</evidence>
<evidence type="ECO:0000256" key="6">
    <source>
        <dbReference type="ARBA" id="ARBA00022801"/>
    </source>
</evidence>
<dbReference type="AlphaFoldDB" id="A0A918AD72"/>
<dbReference type="InterPro" id="IPR036691">
    <property type="entry name" value="Endo/exonu/phosph_ase_sf"/>
</dbReference>
<dbReference type="Pfam" id="PF03372">
    <property type="entry name" value="Exo_endo_phos"/>
    <property type="match status" value="1"/>
</dbReference>
<evidence type="ECO:0000256" key="8">
    <source>
        <dbReference type="ARBA" id="ARBA00023204"/>
    </source>
</evidence>
<keyword evidence="6" id="KW-0378">Hydrolase</keyword>
<dbReference type="GO" id="GO:0046872">
    <property type="term" value="F:metal ion binding"/>
    <property type="evidence" value="ECO:0007669"/>
    <property type="project" value="UniProtKB-KW"/>
</dbReference>
<name>A0A918AD72_9ACTN</name>
<organism evidence="10 11">
    <name type="scientific">Nonomuraea glycinis</name>
    <dbReference type="NCBI Taxonomy" id="2047744"/>
    <lineage>
        <taxon>Bacteria</taxon>
        <taxon>Bacillati</taxon>
        <taxon>Actinomycetota</taxon>
        <taxon>Actinomycetes</taxon>
        <taxon>Streptosporangiales</taxon>
        <taxon>Streptosporangiaceae</taxon>
        <taxon>Nonomuraea</taxon>
    </lineage>
</organism>
<dbReference type="GO" id="GO:0016787">
    <property type="term" value="F:hydrolase activity"/>
    <property type="evidence" value="ECO:0007669"/>
    <property type="project" value="UniProtKB-KW"/>
</dbReference>
<dbReference type="PANTHER" id="PTHR15822:SF4">
    <property type="entry name" value="TYROSYL-DNA PHOSPHODIESTERASE 2"/>
    <property type="match status" value="1"/>
</dbReference>
<reference evidence="10" key="2">
    <citation type="submission" date="2020-09" db="EMBL/GenBank/DDBJ databases">
        <authorList>
            <person name="Sun Q."/>
            <person name="Zhou Y."/>
        </authorList>
    </citation>
    <scope>NUCLEOTIDE SEQUENCE</scope>
    <source>
        <strain evidence="10">CGMCC 4.7430</strain>
    </source>
</reference>
<comment type="cofactor">
    <cofactor evidence="2">
        <name>Mg(2+)</name>
        <dbReference type="ChEBI" id="CHEBI:18420"/>
    </cofactor>
</comment>
<evidence type="ECO:0000256" key="7">
    <source>
        <dbReference type="ARBA" id="ARBA00022842"/>
    </source>
</evidence>
<feature type="domain" description="Endonuclease/exonuclease/phosphatase" evidence="9">
    <location>
        <begin position="6"/>
        <end position="220"/>
    </location>
</feature>
<keyword evidence="3" id="KW-0540">Nuclease</keyword>
<evidence type="ECO:0000313" key="10">
    <source>
        <dbReference type="EMBL" id="GGP15047.1"/>
    </source>
</evidence>
<evidence type="ECO:0000256" key="1">
    <source>
        <dbReference type="ARBA" id="ARBA00001936"/>
    </source>
</evidence>
<keyword evidence="11" id="KW-1185">Reference proteome</keyword>
<dbReference type="Gene3D" id="3.60.10.10">
    <property type="entry name" value="Endonuclease/exonuclease/phosphatase"/>
    <property type="match status" value="1"/>
</dbReference>
<protein>
    <recommendedName>
        <fullName evidence="9">Endonuclease/exonuclease/phosphatase domain-containing protein</fullName>
    </recommendedName>
</protein>
<dbReference type="InterPro" id="IPR051547">
    <property type="entry name" value="TDP2-like"/>
</dbReference>
<dbReference type="InterPro" id="IPR005135">
    <property type="entry name" value="Endo/exonuclease/phosphatase"/>
</dbReference>
<dbReference type="SUPFAM" id="SSF56219">
    <property type="entry name" value="DNase I-like"/>
    <property type="match status" value="1"/>
</dbReference>
<keyword evidence="8" id="KW-0234">DNA repair</keyword>
<proteinExistence type="predicted"/>
<evidence type="ECO:0000256" key="5">
    <source>
        <dbReference type="ARBA" id="ARBA00022763"/>
    </source>
</evidence>
<dbReference type="Proteomes" id="UP000660745">
    <property type="component" value="Unassembled WGS sequence"/>
</dbReference>
<sequence>MTVRAATYNVRGLRDSVPALRRVITAMRADVVCLQEAPRLLNWRARRRDLAAGCGLRVAAGRRRGGVAVLTGPRVRVLHAESHLLSVIAGLETRALAVAVVAVEGVRLAVGSLHLDLREAARIRHATEAMALMRRAAARFDAGMLLGGDFNEHPPQPTWRYLAAQLTDCYAAAPSGDGLTFTARRPRHRIDALFATRDLRVVSCGGVAAANADLTEASDHLPVLAELRVVP</sequence>
<accession>A0A918AD72</accession>
<keyword evidence="7" id="KW-0460">Magnesium</keyword>
<dbReference type="PANTHER" id="PTHR15822">
    <property type="entry name" value="TRAF AND TNF RECEPTOR-ASSOCIATED PROTEIN"/>
    <property type="match status" value="1"/>
</dbReference>
<gene>
    <name evidence="10" type="ORF">GCM10012278_73240</name>
</gene>
<dbReference type="GO" id="GO:0006281">
    <property type="term" value="P:DNA repair"/>
    <property type="evidence" value="ECO:0007669"/>
    <property type="project" value="UniProtKB-KW"/>
</dbReference>
<evidence type="ECO:0000313" key="11">
    <source>
        <dbReference type="Proteomes" id="UP000660745"/>
    </source>
</evidence>
<comment type="caution">
    <text evidence="10">The sequence shown here is derived from an EMBL/GenBank/DDBJ whole genome shotgun (WGS) entry which is preliminary data.</text>
</comment>
<dbReference type="EMBL" id="BMNK01000017">
    <property type="protein sequence ID" value="GGP15047.1"/>
    <property type="molecule type" value="Genomic_DNA"/>
</dbReference>
<dbReference type="RefSeq" id="WP_189143318.1">
    <property type="nucleotide sequence ID" value="NZ_BMNK01000017.1"/>
</dbReference>
<evidence type="ECO:0000259" key="9">
    <source>
        <dbReference type="Pfam" id="PF03372"/>
    </source>
</evidence>